<evidence type="ECO:0000313" key="2">
    <source>
        <dbReference type="EMBL" id="RMQ43462.1"/>
    </source>
</evidence>
<dbReference type="Proteomes" id="UP000277236">
    <property type="component" value="Unassembled WGS sequence"/>
</dbReference>
<proteinExistence type="predicted"/>
<dbReference type="AlphaFoldDB" id="A0A3M4LPQ7"/>
<gene>
    <name evidence="2" type="ORF">ALQ04_02065</name>
</gene>
<evidence type="ECO:0000256" key="1">
    <source>
        <dbReference type="SAM" id="Phobius"/>
    </source>
</evidence>
<evidence type="ECO:0000313" key="3">
    <source>
        <dbReference type="Proteomes" id="UP000277236"/>
    </source>
</evidence>
<feature type="transmembrane region" description="Helical" evidence="1">
    <location>
        <begin position="45"/>
        <end position="63"/>
    </location>
</feature>
<keyword evidence="1" id="KW-0812">Transmembrane</keyword>
<protein>
    <submittedName>
        <fullName evidence="2">Putative iron uptake protein</fullName>
    </submittedName>
</protein>
<dbReference type="EMBL" id="RBRE01000068">
    <property type="protein sequence ID" value="RMQ43462.1"/>
    <property type="molecule type" value="Genomic_DNA"/>
</dbReference>
<name>A0A3M4LPQ7_PSECI</name>
<feature type="transmembrane region" description="Helical" evidence="1">
    <location>
        <begin position="92"/>
        <end position="108"/>
    </location>
</feature>
<feature type="transmembrane region" description="Helical" evidence="1">
    <location>
        <begin position="6"/>
        <end position="24"/>
    </location>
</feature>
<dbReference type="InterPro" id="IPR021762">
    <property type="entry name" value="DUF3325"/>
</dbReference>
<accession>A0A3M4LPQ7</accession>
<feature type="transmembrane region" description="Helical" evidence="1">
    <location>
        <begin position="69"/>
        <end position="85"/>
    </location>
</feature>
<dbReference type="Pfam" id="PF11804">
    <property type="entry name" value="DUF3325"/>
    <property type="match status" value="1"/>
</dbReference>
<organism evidence="2 3">
    <name type="scientific">Pseudomonas cichorii</name>
    <dbReference type="NCBI Taxonomy" id="36746"/>
    <lineage>
        <taxon>Bacteria</taxon>
        <taxon>Pseudomonadati</taxon>
        <taxon>Pseudomonadota</taxon>
        <taxon>Gammaproteobacteria</taxon>
        <taxon>Pseudomonadales</taxon>
        <taxon>Pseudomonadaceae</taxon>
        <taxon>Pseudomonas</taxon>
    </lineage>
</organism>
<comment type="caution">
    <text evidence="2">The sequence shown here is derived from an EMBL/GenBank/DDBJ whole genome shotgun (WGS) entry which is preliminary data.</text>
</comment>
<dbReference type="RefSeq" id="WP_122317172.1">
    <property type="nucleotide sequence ID" value="NZ_RBRE01000068.1"/>
</dbReference>
<reference evidence="2 3" key="1">
    <citation type="submission" date="2018-08" db="EMBL/GenBank/DDBJ databases">
        <title>Recombination of ecologically and evolutionarily significant loci maintains genetic cohesion in the Pseudomonas syringae species complex.</title>
        <authorList>
            <person name="Dillon M."/>
            <person name="Thakur S."/>
            <person name="Almeida R.N.D."/>
            <person name="Weir B.S."/>
            <person name="Guttman D.S."/>
        </authorList>
    </citation>
    <scope>NUCLEOTIDE SEQUENCE [LARGE SCALE GENOMIC DNA]</scope>
    <source>
        <strain evidence="2 3">ICMP 3353</strain>
    </source>
</reference>
<dbReference type="OrthoDB" id="6026926at2"/>
<keyword evidence="1" id="KW-0472">Membrane</keyword>
<sequence>MSIALITSLLLAYSGMLSLCLGLERHYKQLTQRLPSTRLRQMLRISGWLALAGSLFASVQFWGWAMAPVGWLGLISVAGLALVLLLPYAMRLAVAISGAGWVLLGIAWS</sequence>
<keyword evidence="1" id="KW-1133">Transmembrane helix</keyword>